<organism evidence="9 10">
    <name type="scientific">Trichomonas vaginalis (strain ATCC PRA-98 / G3)</name>
    <dbReference type="NCBI Taxonomy" id="412133"/>
    <lineage>
        <taxon>Eukaryota</taxon>
        <taxon>Metamonada</taxon>
        <taxon>Parabasalia</taxon>
        <taxon>Trichomonadida</taxon>
        <taxon>Trichomonadidae</taxon>
        <taxon>Trichomonas</taxon>
    </lineage>
</organism>
<dbReference type="AlphaFoldDB" id="A2F958"/>
<evidence type="ECO:0000313" key="10">
    <source>
        <dbReference type="Proteomes" id="UP000001542"/>
    </source>
</evidence>
<evidence type="ECO:0000313" key="9">
    <source>
        <dbReference type="EMBL" id="EAX98536.1"/>
    </source>
</evidence>
<dbReference type="PANTHER" id="PTHR16140:SF0">
    <property type="entry name" value="NON-STRUCTURAL MAINTENANCE OF CHROMOSOMES ELEMENT 4"/>
    <property type="match status" value="1"/>
</dbReference>
<keyword evidence="4 7" id="KW-0233">DNA recombination</keyword>
<keyword evidence="10" id="KW-1185">Reference proteome</keyword>
<keyword evidence="6 7" id="KW-0539">Nucleus</keyword>
<evidence type="ECO:0000256" key="2">
    <source>
        <dbReference type="ARBA" id="ARBA00008997"/>
    </source>
</evidence>
<dbReference type="GO" id="GO:0005634">
    <property type="term" value="C:nucleus"/>
    <property type="evidence" value="ECO:0000318"/>
    <property type="project" value="GO_Central"/>
</dbReference>
<dbReference type="GO" id="GO:0030915">
    <property type="term" value="C:Smc5-Smc6 complex"/>
    <property type="evidence" value="ECO:0000318"/>
    <property type="project" value="GO_Central"/>
</dbReference>
<evidence type="ECO:0000256" key="4">
    <source>
        <dbReference type="ARBA" id="ARBA00023172"/>
    </source>
</evidence>
<keyword evidence="5 7" id="KW-0234">DNA repair</keyword>
<evidence type="ECO:0000256" key="7">
    <source>
        <dbReference type="RuleBase" id="RU365071"/>
    </source>
</evidence>
<comment type="subunit">
    <text evidence="7">Component of the SMC5-SMC6 complex.</text>
</comment>
<protein>
    <recommendedName>
        <fullName evidence="7">Non-structural maintenance of chromosomes element 4</fullName>
    </recommendedName>
</protein>
<sequence length="272" mass="31211">MSQLSQKSQIKLQKGQIVGLLQDYRELNKQIHETSEEIIMSQNPKMLTNYLDKNDSYFQDVRTPSTFAKDCETLRTITETAVTQSSNVNLGPRPFTFNNVRQKMMAMFPDGRYLDWDAIGEWALRRSLTAPICTPFLFGLEEFEVKKRERAPTQRKGKDVIEEEQEVKNKDMSQAIANQLLARARKLCDRLKKDGDMPVSKVIATKAGFSESVENAFELSHLVRDGKVGLHTENSKVVATANVQQSQANDRRKQCILHLRDIDYQKLLQLEQ</sequence>
<dbReference type="InParanoid" id="A2F958"/>
<evidence type="ECO:0000256" key="3">
    <source>
        <dbReference type="ARBA" id="ARBA00022763"/>
    </source>
</evidence>
<feature type="domain" description="Non-structural maintenance of chromosome element 4 C-terminal" evidence="8">
    <location>
        <begin position="198"/>
        <end position="269"/>
    </location>
</feature>
<reference evidence="9" key="2">
    <citation type="journal article" date="2007" name="Science">
        <title>Draft genome sequence of the sexually transmitted pathogen Trichomonas vaginalis.</title>
        <authorList>
            <person name="Carlton J.M."/>
            <person name="Hirt R.P."/>
            <person name="Silva J.C."/>
            <person name="Delcher A.L."/>
            <person name="Schatz M."/>
            <person name="Zhao Q."/>
            <person name="Wortman J.R."/>
            <person name="Bidwell S.L."/>
            <person name="Alsmark U.C.M."/>
            <person name="Besteiro S."/>
            <person name="Sicheritz-Ponten T."/>
            <person name="Noel C.J."/>
            <person name="Dacks J.B."/>
            <person name="Foster P.G."/>
            <person name="Simillion C."/>
            <person name="Van de Peer Y."/>
            <person name="Miranda-Saavedra D."/>
            <person name="Barton G.J."/>
            <person name="Westrop G.D."/>
            <person name="Mueller S."/>
            <person name="Dessi D."/>
            <person name="Fiori P.L."/>
            <person name="Ren Q."/>
            <person name="Paulsen I."/>
            <person name="Zhang H."/>
            <person name="Bastida-Corcuera F.D."/>
            <person name="Simoes-Barbosa A."/>
            <person name="Brown M.T."/>
            <person name="Hayes R.D."/>
            <person name="Mukherjee M."/>
            <person name="Okumura C.Y."/>
            <person name="Schneider R."/>
            <person name="Smith A.J."/>
            <person name="Vanacova S."/>
            <person name="Villalvazo M."/>
            <person name="Haas B.J."/>
            <person name="Pertea M."/>
            <person name="Feldblyum T.V."/>
            <person name="Utterback T.R."/>
            <person name="Shu C.L."/>
            <person name="Osoegawa K."/>
            <person name="de Jong P.J."/>
            <person name="Hrdy I."/>
            <person name="Horvathova L."/>
            <person name="Zubacova Z."/>
            <person name="Dolezal P."/>
            <person name="Malik S.B."/>
            <person name="Logsdon J.M. Jr."/>
            <person name="Henze K."/>
            <person name="Gupta A."/>
            <person name="Wang C.C."/>
            <person name="Dunne R.L."/>
            <person name="Upcroft J.A."/>
            <person name="Upcroft P."/>
            <person name="White O."/>
            <person name="Salzberg S.L."/>
            <person name="Tang P."/>
            <person name="Chiu C.-H."/>
            <person name="Lee Y.-S."/>
            <person name="Embley T.M."/>
            <person name="Coombs G.H."/>
            <person name="Mottram J.C."/>
            <person name="Tachezy J."/>
            <person name="Fraser-Liggett C.M."/>
            <person name="Johnson P.J."/>
        </authorList>
    </citation>
    <scope>NUCLEOTIDE SEQUENCE [LARGE SCALE GENOMIC DNA]</scope>
    <source>
        <strain evidence="9">G3</strain>
    </source>
</reference>
<evidence type="ECO:0000256" key="5">
    <source>
        <dbReference type="ARBA" id="ARBA00023204"/>
    </source>
</evidence>
<proteinExistence type="inferred from homology"/>
<dbReference type="GO" id="GO:0006310">
    <property type="term" value="P:DNA recombination"/>
    <property type="evidence" value="ECO:0007669"/>
    <property type="project" value="UniProtKB-UniRule"/>
</dbReference>
<comment type="function">
    <text evidence="7">Component of the SMC5-SMC6 complex, that promotes sister chromatid alignment after DNA damage and facilitates double-stranded DNA breaks (DSBs) repair via homologous recombination between sister chromatids.</text>
</comment>
<dbReference type="Pfam" id="PF08743">
    <property type="entry name" value="Nse4_C"/>
    <property type="match status" value="1"/>
</dbReference>
<evidence type="ECO:0000256" key="1">
    <source>
        <dbReference type="ARBA" id="ARBA00004123"/>
    </source>
</evidence>
<evidence type="ECO:0000259" key="8">
    <source>
        <dbReference type="Pfam" id="PF08743"/>
    </source>
</evidence>
<dbReference type="RefSeq" id="XP_001311466.1">
    <property type="nucleotide sequence ID" value="XM_001311465.1"/>
</dbReference>
<dbReference type="InterPro" id="IPR027786">
    <property type="entry name" value="Nse4/EID"/>
</dbReference>
<reference evidence="9" key="1">
    <citation type="submission" date="2006-10" db="EMBL/GenBank/DDBJ databases">
        <authorList>
            <person name="Amadeo P."/>
            <person name="Zhao Q."/>
            <person name="Wortman J."/>
            <person name="Fraser-Liggett C."/>
            <person name="Carlton J."/>
        </authorList>
    </citation>
    <scope>NUCLEOTIDE SEQUENCE</scope>
    <source>
        <strain evidence="9">G3</strain>
    </source>
</reference>
<name>A2F958_TRIV3</name>
<dbReference type="PANTHER" id="PTHR16140">
    <property type="entry name" value="NON-STRUCTURAL MAINTENANCE OF CHROMOSOMES ELEMENT 4"/>
    <property type="match status" value="1"/>
</dbReference>
<dbReference type="STRING" id="5722.A2F958"/>
<dbReference type="VEuPathDB" id="TrichDB:TVAGG3_0236510"/>
<gene>
    <name evidence="9" type="ORF">TVAG_281340</name>
</gene>
<comment type="subcellular location">
    <subcellularLocation>
        <location evidence="1 7">Nucleus</location>
    </subcellularLocation>
</comment>
<dbReference type="SMR" id="A2F958"/>
<dbReference type="VEuPathDB" id="TrichDB:TVAG_281340"/>
<dbReference type="OrthoDB" id="361242at2759"/>
<evidence type="ECO:0000256" key="6">
    <source>
        <dbReference type="ARBA" id="ARBA00023242"/>
    </source>
</evidence>
<keyword evidence="3 7" id="KW-0227">DNA damage</keyword>
<dbReference type="Proteomes" id="UP000001542">
    <property type="component" value="Unassembled WGS sequence"/>
</dbReference>
<comment type="similarity">
    <text evidence="2 7">Belongs to the NSE4 family.</text>
</comment>
<dbReference type="EMBL" id="DS113671">
    <property type="protein sequence ID" value="EAX98536.1"/>
    <property type="molecule type" value="Genomic_DNA"/>
</dbReference>
<dbReference type="KEGG" id="tva:4756333"/>
<accession>A2F958</accession>
<dbReference type="GO" id="GO:0006281">
    <property type="term" value="P:DNA repair"/>
    <property type="evidence" value="ECO:0000318"/>
    <property type="project" value="GO_Central"/>
</dbReference>
<dbReference type="InterPro" id="IPR014854">
    <property type="entry name" value="Nse4_C"/>
</dbReference>